<dbReference type="Pfam" id="PF14384">
    <property type="entry name" value="BrnA_antitoxin"/>
    <property type="match status" value="1"/>
</dbReference>
<proteinExistence type="predicted"/>
<dbReference type="RefSeq" id="WP_017758158.1">
    <property type="nucleotide sequence ID" value="NZ_QQAV01000001.1"/>
</dbReference>
<reference evidence="1 2" key="1">
    <citation type="submission" date="2018-07" db="EMBL/GenBank/DDBJ databases">
        <title>Genomic Encyclopedia of Type Strains, Phase IV (KMG-IV): sequencing the most valuable type-strain genomes for metagenomic binning, comparative biology and taxonomic classification.</title>
        <authorList>
            <person name="Goeker M."/>
        </authorList>
    </citation>
    <scope>NUCLEOTIDE SEQUENCE [LARGE SCALE GENOMIC DNA]</scope>
    <source>
        <strain evidence="1 2">DSM 21352</strain>
    </source>
</reference>
<evidence type="ECO:0000313" key="2">
    <source>
        <dbReference type="Proteomes" id="UP000255265"/>
    </source>
</evidence>
<keyword evidence="2" id="KW-1185">Reference proteome</keyword>
<evidence type="ECO:0000313" key="1">
    <source>
        <dbReference type="EMBL" id="RDI29433.1"/>
    </source>
</evidence>
<comment type="caution">
    <text evidence="1">The sequence shown here is derived from an EMBL/GenBank/DDBJ whole genome shotgun (WGS) entry which is preliminary data.</text>
</comment>
<organism evidence="1 2">
    <name type="scientific">Pseudacidovorax intermedius</name>
    <dbReference type="NCBI Taxonomy" id="433924"/>
    <lineage>
        <taxon>Bacteria</taxon>
        <taxon>Pseudomonadati</taxon>
        <taxon>Pseudomonadota</taxon>
        <taxon>Betaproteobacteria</taxon>
        <taxon>Burkholderiales</taxon>
        <taxon>Comamonadaceae</taxon>
        <taxon>Pseudacidovorax</taxon>
    </lineage>
</organism>
<dbReference type="EMBL" id="QQAV01000001">
    <property type="protein sequence ID" value="RDI29433.1"/>
    <property type="molecule type" value="Genomic_DNA"/>
</dbReference>
<sequence length="93" mass="9995">MNKKRPELTAPTAVEDDALTAAALADPDNLPLDDAQLAALRPARGRPRLAQPKVALTMRVDADVLEALKRSGPGWQTRVNSLLRNALALSAHH</sequence>
<dbReference type="InterPro" id="IPR025528">
    <property type="entry name" value="BrnA_antitoxin"/>
</dbReference>
<accession>A0A370FQ75</accession>
<protein>
    <submittedName>
        <fullName evidence="1">Uncharacterized protein (DUF4415 family)</fullName>
    </submittedName>
</protein>
<dbReference type="Proteomes" id="UP000255265">
    <property type="component" value="Unassembled WGS sequence"/>
</dbReference>
<name>A0A370FQ75_9BURK</name>
<gene>
    <name evidence="1" type="ORF">DFR41_1011189</name>
</gene>
<dbReference type="AlphaFoldDB" id="A0A370FQ75"/>